<protein>
    <submittedName>
        <fullName evidence="2">Contact-dependent growth inhibition system immunity protein</fullName>
    </submittedName>
</protein>
<evidence type="ECO:0000313" key="2">
    <source>
        <dbReference type="EMBL" id="MFB9313347.1"/>
    </source>
</evidence>
<organism evidence="2 3">
    <name type="scientific">Nocardioides plantarum</name>
    <dbReference type="NCBI Taxonomy" id="29299"/>
    <lineage>
        <taxon>Bacteria</taxon>
        <taxon>Bacillati</taxon>
        <taxon>Actinomycetota</taxon>
        <taxon>Actinomycetes</taxon>
        <taxon>Propionibacteriales</taxon>
        <taxon>Nocardioidaceae</taxon>
        <taxon>Nocardioides</taxon>
    </lineage>
</organism>
<evidence type="ECO:0000259" key="1">
    <source>
        <dbReference type="Pfam" id="PF18593"/>
    </source>
</evidence>
<keyword evidence="3" id="KW-1185">Reference proteome</keyword>
<feature type="domain" description="CdiI immunity protein" evidence="1">
    <location>
        <begin position="4"/>
        <end position="86"/>
    </location>
</feature>
<dbReference type="RefSeq" id="WP_140008007.1">
    <property type="nucleotide sequence ID" value="NZ_JBHMDG010000012.1"/>
</dbReference>
<comment type="caution">
    <text evidence="2">The sequence shown here is derived from an EMBL/GenBank/DDBJ whole genome shotgun (WGS) entry which is preliminary data.</text>
</comment>
<accession>A0ABV5K9E6</accession>
<evidence type="ECO:0000313" key="3">
    <source>
        <dbReference type="Proteomes" id="UP001589750"/>
    </source>
</evidence>
<dbReference type="Pfam" id="PF18593">
    <property type="entry name" value="CdiI_2"/>
    <property type="match status" value="1"/>
</dbReference>
<dbReference type="InterPro" id="IPR041129">
    <property type="entry name" value="CdiI_2"/>
</dbReference>
<sequence>METYEQLGVLMGAYFHEDFEGLEAPLEEYLADASDDEISVLVSDVDAFVAATPITDLQPALYRLGSYVWLGEDSRAYLDWLEAIRHAAVLRSAG</sequence>
<dbReference type="EMBL" id="JBHMDG010000012">
    <property type="protein sequence ID" value="MFB9313347.1"/>
    <property type="molecule type" value="Genomic_DNA"/>
</dbReference>
<name>A0ABV5K9E6_9ACTN</name>
<dbReference type="Proteomes" id="UP001589750">
    <property type="component" value="Unassembled WGS sequence"/>
</dbReference>
<proteinExistence type="predicted"/>
<reference evidence="2 3" key="1">
    <citation type="submission" date="2024-09" db="EMBL/GenBank/DDBJ databases">
        <authorList>
            <person name="Sun Q."/>
            <person name="Mori K."/>
        </authorList>
    </citation>
    <scope>NUCLEOTIDE SEQUENCE [LARGE SCALE GENOMIC DNA]</scope>
    <source>
        <strain evidence="2 3">JCM 9626</strain>
    </source>
</reference>
<gene>
    <name evidence="2" type="ORF">ACFFRI_09855</name>
</gene>